<dbReference type="Gene3D" id="2.40.50.100">
    <property type="match status" value="1"/>
</dbReference>
<comment type="caution">
    <text evidence="9">The sequence shown here is derived from an EMBL/GenBank/DDBJ whole genome shotgun (WGS) entry which is preliminary data.</text>
</comment>
<evidence type="ECO:0000313" key="9">
    <source>
        <dbReference type="EMBL" id="NKC67385.1"/>
    </source>
</evidence>
<dbReference type="InterPro" id="IPR036625">
    <property type="entry name" value="E3-bd_dom_sf"/>
</dbReference>
<dbReference type="Pfam" id="PF00198">
    <property type="entry name" value="2-oxoacid_dh"/>
    <property type="match status" value="1"/>
</dbReference>
<evidence type="ECO:0000259" key="8">
    <source>
        <dbReference type="PROSITE" id="PS51826"/>
    </source>
</evidence>
<comment type="similarity">
    <text evidence="2 6">Belongs to the 2-oxoacid dehydrogenase family.</text>
</comment>
<dbReference type="RefSeq" id="WP_167806606.1">
    <property type="nucleotide sequence ID" value="NZ_JAAVMB010000004.1"/>
</dbReference>
<organism evidence="9 10">
    <name type="scientific">Vagococcus fluvialis</name>
    <dbReference type="NCBI Taxonomy" id="2738"/>
    <lineage>
        <taxon>Bacteria</taxon>
        <taxon>Bacillati</taxon>
        <taxon>Bacillota</taxon>
        <taxon>Bacilli</taxon>
        <taxon>Lactobacillales</taxon>
        <taxon>Enterococcaceae</taxon>
        <taxon>Vagococcus</taxon>
    </lineage>
</organism>
<dbReference type="Proteomes" id="UP000521358">
    <property type="component" value="Unassembled WGS sequence"/>
</dbReference>
<evidence type="ECO:0000256" key="5">
    <source>
        <dbReference type="ARBA" id="ARBA00023315"/>
    </source>
</evidence>
<evidence type="ECO:0000313" key="10">
    <source>
        <dbReference type="Proteomes" id="UP000521358"/>
    </source>
</evidence>
<dbReference type="Pfam" id="PF02817">
    <property type="entry name" value="E3_binding"/>
    <property type="match status" value="1"/>
</dbReference>
<dbReference type="GO" id="GO:0005737">
    <property type="term" value="C:cytoplasm"/>
    <property type="evidence" value="ECO:0007669"/>
    <property type="project" value="TreeGrafter"/>
</dbReference>
<dbReference type="CDD" id="cd06849">
    <property type="entry name" value="lipoyl_domain"/>
    <property type="match status" value="1"/>
</dbReference>
<dbReference type="GO" id="GO:0016407">
    <property type="term" value="F:acetyltransferase activity"/>
    <property type="evidence" value="ECO:0007669"/>
    <property type="project" value="TreeGrafter"/>
</dbReference>
<keyword evidence="4 6" id="KW-0450">Lipoyl</keyword>
<evidence type="ECO:0000256" key="1">
    <source>
        <dbReference type="ARBA" id="ARBA00001938"/>
    </source>
</evidence>
<sequence>MAHEILMPKLSSTMDVGTITVWLKEEGDRVEIGEAIFEVMTDKIAIEVEAYEEGILLKKYIGNDGSAPVNSVIGYIGEAGEEVPATMPRLETSEEVIEEVVEVKEIATKVEESSVKTDKVRATPAARRLARLNNVDLYDVKGSGPRNRVQAQDILSYQPTVTGSAVTTVADEEFELIPWTPMRKIISENMVQSKREVPHVVMTAEVDMTKVVSLRKDLISLVEEETNERLSYLEIITKATTRVLKKYPIFNSRSSEEGIYQYKHVNMGIAVALEDGLIVPVVKNADKKGLAELTTDIKELTRKARNSQLSKDEMTGATFTISSLGKSKVKHFTPIINYPEAAILGVGGMYEKQEIITENGEIKVINKPVVELSLSFDHRVVDGAPASNFLSDLVTILEEPMSLLL</sequence>
<dbReference type="InterPro" id="IPR011053">
    <property type="entry name" value="Single_hybrid_motif"/>
</dbReference>
<dbReference type="FunFam" id="3.30.559.10:FF:000007">
    <property type="entry name" value="Dihydrolipoamide acetyltransferase component of pyruvate dehydrogenase complex"/>
    <property type="match status" value="1"/>
</dbReference>
<gene>
    <name evidence="9" type="ORF">HED35_04730</name>
</gene>
<evidence type="ECO:0000256" key="6">
    <source>
        <dbReference type="RuleBase" id="RU003423"/>
    </source>
</evidence>
<proteinExistence type="inferred from homology"/>
<dbReference type="EC" id="2.3.1.-" evidence="6"/>
<dbReference type="PROSITE" id="PS00189">
    <property type="entry name" value="LIPOYL"/>
    <property type="match status" value="1"/>
</dbReference>
<dbReference type="Gene3D" id="4.10.320.10">
    <property type="entry name" value="E3-binding domain"/>
    <property type="match status" value="1"/>
</dbReference>
<dbReference type="PANTHER" id="PTHR43178">
    <property type="entry name" value="DIHYDROLIPOAMIDE ACETYLTRANSFERASE COMPONENT OF PYRUVATE DEHYDROGENASE COMPLEX"/>
    <property type="match status" value="1"/>
</dbReference>
<protein>
    <recommendedName>
        <fullName evidence="6">Dihydrolipoamide acetyltransferase component of pyruvate dehydrogenase complex</fullName>
        <ecNumber evidence="6">2.3.1.-</ecNumber>
    </recommendedName>
</protein>
<accession>A0A7X6D815</accession>
<dbReference type="SUPFAM" id="SSF47005">
    <property type="entry name" value="Peripheral subunit-binding domain of 2-oxo acid dehydrogenase complex"/>
    <property type="match status" value="1"/>
</dbReference>
<evidence type="ECO:0000256" key="4">
    <source>
        <dbReference type="ARBA" id="ARBA00022823"/>
    </source>
</evidence>
<reference evidence="9 10" key="1">
    <citation type="submission" date="2020-03" db="EMBL/GenBank/DDBJ databases">
        <title>Bacterial samples isolated from urine from healthy bovine heifers (Gyr breed).</title>
        <authorList>
            <person name="Giannattasio-Ferraz S."/>
            <person name="Maskeri L."/>
            <person name="Penido A."/>
            <person name="Barbosa-Stancioli E.F."/>
            <person name="Putonti C."/>
        </authorList>
    </citation>
    <scope>NUCLEOTIDE SEQUENCE [LARGE SCALE GENOMIC DNA]</scope>
    <source>
        <strain evidence="9 10">UFMG-H7</strain>
    </source>
</reference>
<dbReference type="AlphaFoldDB" id="A0A7X6D815"/>
<comment type="cofactor">
    <cofactor evidence="1 6">
        <name>(R)-lipoate</name>
        <dbReference type="ChEBI" id="CHEBI:83088"/>
    </cofactor>
</comment>
<dbReference type="PROSITE" id="PS51826">
    <property type="entry name" value="PSBD"/>
    <property type="match status" value="1"/>
</dbReference>
<dbReference type="EMBL" id="JAAVMB010000004">
    <property type="protein sequence ID" value="NKC67385.1"/>
    <property type="molecule type" value="Genomic_DNA"/>
</dbReference>
<dbReference type="InterPro" id="IPR001078">
    <property type="entry name" value="2-oxoacid_DH_actylTfrase"/>
</dbReference>
<dbReference type="InterPro" id="IPR050743">
    <property type="entry name" value="2-oxoacid_DH_E2_comp"/>
</dbReference>
<dbReference type="PANTHER" id="PTHR43178:SF5">
    <property type="entry name" value="LIPOAMIDE ACYLTRANSFERASE COMPONENT OF BRANCHED-CHAIN ALPHA-KETO ACID DEHYDROGENASE COMPLEX, MITOCHONDRIAL"/>
    <property type="match status" value="1"/>
</dbReference>
<dbReference type="SUPFAM" id="SSF51230">
    <property type="entry name" value="Single hybrid motif"/>
    <property type="match status" value="1"/>
</dbReference>
<dbReference type="InterPro" id="IPR003016">
    <property type="entry name" value="2-oxoA_DH_lipoyl-BS"/>
</dbReference>
<keyword evidence="3 6" id="KW-0808">Transferase</keyword>
<dbReference type="InterPro" id="IPR004167">
    <property type="entry name" value="PSBD"/>
</dbReference>
<dbReference type="GO" id="GO:0031405">
    <property type="term" value="F:lipoic acid binding"/>
    <property type="evidence" value="ECO:0007669"/>
    <property type="project" value="TreeGrafter"/>
</dbReference>
<dbReference type="PROSITE" id="PS50968">
    <property type="entry name" value="BIOTINYL_LIPOYL"/>
    <property type="match status" value="1"/>
</dbReference>
<evidence type="ECO:0000256" key="3">
    <source>
        <dbReference type="ARBA" id="ARBA00022679"/>
    </source>
</evidence>
<name>A0A7X6D815_9ENTE</name>
<dbReference type="InterPro" id="IPR023213">
    <property type="entry name" value="CAT-like_dom_sf"/>
</dbReference>
<keyword evidence="5 6" id="KW-0012">Acyltransferase</keyword>
<evidence type="ECO:0000256" key="2">
    <source>
        <dbReference type="ARBA" id="ARBA00007317"/>
    </source>
</evidence>
<dbReference type="Gene3D" id="3.30.559.10">
    <property type="entry name" value="Chloramphenicol acetyltransferase-like domain"/>
    <property type="match status" value="1"/>
</dbReference>
<evidence type="ECO:0000259" key="7">
    <source>
        <dbReference type="PROSITE" id="PS50968"/>
    </source>
</evidence>
<feature type="domain" description="Peripheral subunit-binding (PSBD)" evidence="8">
    <location>
        <begin position="121"/>
        <end position="158"/>
    </location>
</feature>
<dbReference type="Pfam" id="PF00364">
    <property type="entry name" value="Biotin_lipoyl"/>
    <property type="match status" value="1"/>
</dbReference>
<dbReference type="SUPFAM" id="SSF52777">
    <property type="entry name" value="CoA-dependent acyltransferases"/>
    <property type="match status" value="1"/>
</dbReference>
<dbReference type="InterPro" id="IPR000089">
    <property type="entry name" value="Biotin_lipoyl"/>
</dbReference>
<feature type="domain" description="Lipoyl-binding" evidence="7">
    <location>
        <begin position="2"/>
        <end position="77"/>
    </location>
</feature>